<name>A0ACB8NZ78_CITSI</name>
<dbReference type="Proteomes" id="UP000829398">
    <property type="component" value="Chromosome 1"/>
</dbReference>
<gene>
    <name evidence="1" type="ORF">KPL71_001672</name>
</gene>
<protein>
    <submittedName>
        <fullName evidence="1">mRNA cap guanine-N7 methyltransferase 1</fullName>
    </submittedName>
</protein>
<accession>A0ACB8NZ78</accession>
<keyword evidence="1" id="KW-0489">Methyltransferase</keyword>
<keyword evidence="1" id="KW-0808">Transferase</keyword>
<sequence>MKRGHRGSPSSSEGPPAQRFKQNPEGDSHFLEDESTKVFARKVADHYSRRTNQTLEEREASPIIHLKKLNNWIKSVLVQLYARRGDVVLDLACGKGGDLIKWDKAKIGYYVGIDIAEGSIEDCRTRYNGDADHHQRRKKFSFPARLICGDCYEVHLDKVLADDAPFDICSCQFAMHYSWSTEARARRALANVSALLRPGGTFIGTMPDANVIIKKLREGFFLVPCHLVVSRPYKSEKLENLSPKSASTFVILDWRCYFHCEYAVEGLAIGNSVYWIRLDEEFADKDAVDCPEWIVPFHIFKSLAEEYDLELVFVKNSHEFVHEYLKKPEYIELMRRLGALGDGNQDQSTLSADEWEVAYLYLAFVLRKRGQPDGTRVSGKRDKGKMYISKEDIMYVHSDT</sequence>
<evidence type="ECO:0000313" key="1">
    <source>
        <dbReference type="EMBL" id="KAH9803197.1"/>
    </source>
</evidence>
<proteinExistence type="predicted"/>
<keyword evidence="2" id="KW-1185">Reference proteome</keyword>
<evidence type="ECO:0000313" key="2">
    <source>
        <dbReference type="Proteomes" id="UP000829398"/>
    </source>
</evidence>
<organism evidence="1 2">
    <name type="scientific">Citrus sinensis</name>
    <name type="common">Sweet orange</name>
    <name type="synonym">Citrus aurantium var. sinensis</name>
    <dbReference type="NCBI Taxonomy" id="2711"/>
    <lineage>
        <taxon>Eukaryota</taxon>
        <taxon>Viridiplantae</taxon>
        <taxon>Streptophyta</taxon>
        <taxon>Embryophyta</taxon>
        <taxon>Tracheophyta</taxon>
        <taxon>Spermatophyta</taxon>
        <taxon>Magnoliopsida</taxon>
        <taxon>eudicotyledons</taxon>
        <taxon>Gunneridae</taxon>
        <taxon>Pentapetalae</taxon>
        <taxon>rosids</taxon>
        <taxon>malvids</taxon>
        <taxon>Sapindales</taxon>
        <taxon>Rutaceae</taxon>
        <taxon>Aurantioideae</taxon>
        <taxon>Citrus</taxon>
    </lineage>
</organism>
<comment type="caution">
    <text evidence="1">The sequence shown here is derived from an EMBL/GenBank/DDBJ whole genome shotgun (WGS) entry which is preliminary data.</text>
</comment>
<dbReference type="EMBL" id="CM039170">
    <property type="protein sequence ID" value="KAH9803197.1"/>
    <property type="molecule type" value="Genomic_DNA"/>
</dbReference>
<reference evidence="2" key="1">
    <citation type="journal article" date="2023" name="Hortic. Res.">
        <title>A chromosome-level phased genome enabling allele-level studies in sweet orange: a case study on citrus Huanglongbing tolerance.</title>
        <authorList>
            <person name="Wu B."/>
            <person name="Yu Q."/>
            <person name="Deng Z."/>
            <person name="Duan Y."/>
            <person name="Luo F."/>
            <person name="Gmitter F. Jr."/>
        </authorList>
    </citation>
    <scope>NUCLEOTIDE SEQUENCE [LARGE SCALE GENOMIC DNA]</scope>
    <source>
        <strain evidence="2">cv. Valencia</strain>
    </source>
</reference>